<feature type="region of interest" description="Disordered" evidence="3">
    <location>
        <begin position="1"/>
        <end position="64"/>
    </location>
</feature>
<dbReference type="Pfam" id="PF00808">
    <property type="entry name" value="CBFD_NFYB_HMF"/>
    <property type="match status" value="1"/>
</dbReference>
<feature type="domain" description="Transcription factor CBF/NF-Y/archaeal histone" evidence="4">
    <location>
        <begin position="65"/>
        <end position="128"/>
    </location>
</feature>
<gene>
    <name evidence="5" type="ORF">CALVIDRAFT_133077</name>
</gene>
<feature type="compositionally biased region" description="Basic and acidic residues" evidence="3">
    <location>
        <begin position="472"/>
        <end position="493"/>
    </location>
</feature>
<dbReference type="OrthoDB" id="636685at2759"/>
<evidence type="ECO:0000256" key="3">
    <source>
        <dbReference type="SAM" id="MobiDB-lite"/>
    </source>
</evidence>
<feature type="region of interest" description="Disordered" evidence="3">
    <location>
        <begin position="161"/>
        <end position="493"/>
    </location>
</feature>
<dbReference type="GO" id="GO:0006261">
    <property type="term" value="P:DNA-templated DNA replication"/>
    <property type="evidence" value="ECO:0007669"/>
    <property type="project" value="TreeGrafter"/>
</dbReference>
<dbReference type="CDD" id="cd23645">
    <property type="entry name" value="HFD_Dpb3-like"/>
    <property type="match status" value="1"/>
</dbReference>
<proteinExistence type="predicted"/>
<keyword evidence="2" id="KW-0539">Nucleus</keyword>
<feature type="compositionally biased region" description="Basic and acidic residues" evidence="3">
    <location>
        <begin position="46"/>
        <end position="62"/>
    </location>
</feature>
<dbReference type="PANTHER" id="PTHR10252">
    <property type="entry name" value="HISTONE-LIKE TRANSCRIPTION FACTOR CCAAT-RELATED"/>
    <property type="match status" value="1"/>
</dbReference>
<feature type="compositionally biased region" description="Polar residues" evidence="3">
    <location>
        <begin position="237"/>
        <end position="248"/>
    </location>
</feature>
<dbReference type="SUPFAM" id="SSF47113">
    <property type="entry name" value="Histone-fold"/>
    <property type="match status" value="1"/>
</dbReference>
<dbReference type="PANTHER" id="PTHR10252:SF54">
    <property type="entry name" value="CHROMATIN ACCESSIBILITY COMPLEX PROTEIN 1"/>
    <property type="match status" value="1"/>
</dbReference>
<dbReference type="InterPro" id="IPR003958">
    <property type="entry name" value="CBFA_NFYB_domain"/>
</dbReference>
<dbReference type="AlphaFoldDB" id="A0A167RWA7"/>
<feature type="compositionally biased region" description="Polar residues" evidence="3">
    <location>
        <begin position="8"/>
        <end position="21"/>
    </location>
</feature>
<name>A0A167RWA7_CALVF</name>
<comment type="subcellular location">
    <subcellularLocation>
        <location evidence="1">Nucleus</location>
    </subcellularLocation>
</comment>
<protein>
    <recommendedName>
        <fullName evidence="4">Transcription factor CBF/NF-Y/archaeal histone domain-containing protein</fullName>
    </recommendedName>
</protein>
<dbReference type="GO" id="GO:0008623">
    <property type="term" value="C:CHRAC"/>
    <property type="evidence" value="ECO:0007669"/>
    <property type="project" value="TreeGrafter"/>
</dbReference>
<reference evidence="5 6" key="1">
    <citation type="journal article" date="2016" name="Mol. Biol. Evol.">
        <title>Comparative Genomics of Early-Diverging Mushroom-Forming Fungi Provides Insights into the Origins of Lignocellulose Decay Capabilities.</title>
        <authorList>
            <person name="Nagy L.G."/>
            <person name="Riley R."/>
            <person name="Tritt A."/>
            <person name="Adam C."/>
            <person name="Daum C."/>
            <person name="Floudas D."/>
            <person name="Sun H."/>
            <person name="Yadav J.S."/>
            <person name="Pangilinan J."/>
            <person name="Larsson K.H."/>
            <person name="Matsuura K."/>
            <person name="Barry K."/>
            <person name="Labutti K."/>
            <person name="Kuo R."/>
            <person name="Ohm R.A."/>
            <person name="Bhattacharya S.S."/>
            <person name="Shirouzu T."/>
            <person name="Yoshinaga Y."/>
            <person name="Martin F.M."/>
            <person name="Grigoriev I.V."/>
            <person name="Hibbett D.S."/>
        </authorList>
    </citation>
    <scope>NUCLEOTIDE SEQUENCE [LARGE SCALE GENOMIC DNA]</scope>
    <source>
        <strain evidence="5 6">TUFC12733</strain>
    </source>
</reference>
<evidence type="ECO:0000256" key="2">
    <source>
        <dbReference type="ARBA" id="ARBA00023242"/>
    </source>
</evidence>
<dbReference type="EMBL" id="KV417267">
    <property type="protein sequence ID" value="KZP01347.1"/>
    <property type="molecule type" value="Genomic_DNA"/>
</dbReference>
<dbReference type="Gene3D" id="1.10.20.10">
    <property type="entry name" value="Histone, subunit A"/>
    <property type="match status" value="1"/>
</dbReference>
<feature type="compositionally biased region" description="Basic and acidic residues" evidence="3">
    <location>
        <begin position="430"/>
        <end position="464"/>
    </location>
</feature>
<keyword evidence="6" id="KW-1185">Reference proteome</keyword>
<evidence type="ECO:0000313" key="5">
    <source>
        <dbReference type="EMBL" id="KZP01347.1"/>
    </source>
</evidence>
<dbReference type="GO" id="GO:0046982">
    <property type="term" value="F:protein heterodimerization activity"/>
    <property type="evidence" value="ECO:0007669"/>
    <property type="project" value="InterPro"/>
</dbReference>
<accession>A0A167RWA7</accession>
<dbReference type="InterPro" id="IPR009072">
    <property type="entry name" value="Histone-fold"/>
</dbReference>
<sequence length="493" mass="55739">MDPLLIHPNTSAAQSPSSPEQDPSAHEQALAGGVDPSDVSGVASHAEPKAKAKPRKSERDMGKTLLPVARVQKILKADKEMSTCGKDAVFLISVAAEEFIKRLAQAGHQQAQRDKRSTVQQRDLATAVRTTQHEELAFLEDIIPPAMTLSRALELASQFDPNDLFAEPPSTTQSRLVEERRRETGRRFEEEERGKAEREEERDTDRLNGKGNGHEEEKGKGKERVKEKKGTEIHVNGVQSGKSRSSDASIEPPSHQPVNGSTRRDSSPRATSRSYTHHHHAPFNPPLQHHHHEPRSHTHSHSHSHPLPQTHHHHHHVHSPGQTHDFPPPPRLSPVTNGAPFGYPHAGSSHHYSAPSPELNHGSEPRHSPREPRYSPHSPRDPYFPPPPPDIAYHHHPLPPLPAHYHDFPPPTHYDPRGPPQSYGPYWHGPGREPYERLEYADSREPREHRDRHDQVYDDRRDARYSSGSARPHLDHDPHDPRGDRYSRLEERR</sequence>
<feature type="compositionally biased region" description="Basic and acidic residues" evidence="3">
    <location>
        <begin position="176"/>
        <end position="232"/>
    </location>
</feature>
<evidence type="ECO:0000256" key="1">
    <source>
        <dbReference type="ARBA" id="ARBA00004123"/>
    </source>
</evidence>
<dbReference type="STRING" id="1330018.A0A167RWA7"/>
<dbReference type="Proteomes" id="UP000076738">
    <property type="component" value="Unassembled WGS sequence"/>
</dbReference>
<feature type="compositionally biased region" description="Basic residues" evidence="3">
    <location>
        <begin position="288"/>
        <end position="318"/>
    </location>
</feature>
<evidence type="ECO:0000313" key="6">
    <source>
        <dbReference type="Proteomes" id="UP000076738"/>
    </source>
</evidence>
<dbReference type="InterPro" id="IPR050568">
    <property type="entry name" value="Transcr_DNA_Rep_Reg"/>
</dbReference>
<feature type="compositionally biased region" description="Basic and acidic residues" evidence="3">
    <location>
        <begin position="361"/>
        <end position="380"/>
    </location>
</feature>
<evidence type="ECO:0000259" key="4">
    <source>
        <dbReference type="Pfam" id="PF00808"/>
    </source>
</evidence>
<organism evidence="5 6">
    <name type="scientific">Calocera viscosa (strain TUFC12733)</name>
    <dbReference type="NCBI Taxonomy" id="1330018"/>
    <lineage>
        <taxon>Eukaryota</taxon>
        <taxon>Fungi</taxon>
        <taxon>Dikarya</taxon>
        <taxon>Basidiomycota</taxon>
        <taxon>Agaricomycotina</taxon>
        <taxon>Dacrymycetes</taxon>
        <taxon>Dacrymycetales</taxon>
        <taxon>Dacrymycetaceae</taxon>
        <taxon>Calocera</taxon>
    </lineage>
</organism>
<feature type="compositionally biased region" description="Pro residues" evidence="3">
    <location>
        <begin position="398"/>
        <end position="419"/>
    </location>
</feature>